<evidence type="ECO:0000313" key="3">
    <source>
        <dbReference type="Proteomes" id="UP000756132"/>
    </source>
</evidence>
<keyword evidence="1" id="KW-1133">Transmembrane helix</keyword>
<accession>A0A9Q8UTV0</accession>
<keyword evidence="3" id="KW-1185">Reference proteome</keyword>
<dbReference type="RefSeq" id="XP_047766559.1">
    <property type="nucleotide sequence ID" value="XM_047908378.1"/>
</dbReference>
<keyword evidence="1" id="KW-0812">Transmembrane</keyword>
<reference evidence="2" key="1">
    <citation type="submission" date="2021-12" db="EMBL/GenBank/DDBJ databases">
        <authorList>
            <person name="Zaccaron A."/>
            <person name="Stergiopoulos I."/>
        </authorList>
    </citation>
    <scope>NUCLEOTIDE SEQUENCE</scope>
    <source>
        <strain evidence="2">Race5_Kim</strain>
    </source>
</reference>
<evidence type="ECO:0000313" key="2">
    <source>
        <dbReference type="EMBL" id="UJO22193.1"/>
    </source>
</evidence>
<sequence>MAIVNLPHDIRVSLYLADPTVGGITARSEPAVAPNTTATNTTSTCQSIRSDQIVLPKTAFIITLTLLSITTLLSLIALSLLLYRQFSRARQLERAKQWGRQSKFHESRGKRISLMRKEVDDSFTRQYSGVLTTVHENPEMGSDSPVEICERDPRIWEVGGGTVKYGRVKTAQEKDAESRVGSLYFCRDLRVWMPKK</sequence>
<organism evidence="2 3">
    <name type="scientific">Passalora fulva</name>
    <name type="common">Tomato leaf mold</name>
    <name type="synonym">Cladosporium fulvum</name>
    <dbReference type="NCBI Taxonomy" id="5499"/>
    <lineage>
        <taxon>Eukaryota</taxon>
        <taxon>Fungi</taxon>
        <taxon>Dikarya</taxon>
        <taxon>Ascomycota</taxon>
        <taxon>Pezizomycotina</taxon>
        <taxon>Dothideomycetes</taxon>
        <taxon>Dothideomycetidae</taxon>
        <taxon>Mycosphaerellales</taxon>
        <taxon>Mycosphaerellaceae</taxon>
        <taxon>Fulvia</taxon>
    </lineage>
</organism>
<name>A0A9Q8UTV0_PASFU</name>
<evidence type="ECO:0000256" key="1">
    <source>
        <dbReference type="SAM" id="Phobius"/>
    </source>
</evidence>
<dbReference type="AlphaFoldDB" id="A0A9Q8UTV0"/>
<keyword evidence="1" id="KW-0472">Membrane</keyword>
<dbReference type="Proteomes" id="UP000756132">
    <property type="component" value="Chromosome 9"/>
</dbReference>
<protein>
    <submittedName>
        <fullName evidence="2">Uncharacterized protein</fullName>
    </submittedName>
</protein>
<reference evidence="2" key="2">
    <citation type="journal article" date="2022" name="Microb. Genom.">
        <title>A chromosome-scale genome assembly of the tomato pathogen Cladosporium fulvum reveals a compartmentalized genome architecture and the presence of a dispensable chromosome.</title>
        <authorList>
            <person name="Zaccaron A.Z."/>
            <person name="Chen L.H."/>
            <person name="Samaras A."/>
            <person name="Stergiopoulos I."/>
        </authorList>
    </citation>
    <scope>NUCLEOTIDE SEQUENCE</scope>
    <source>
        <strain evidence="2">Race5_Kim</strain>
    </source>
</reference>
<gene>
    <name evidence="2" type="ORF">CLAFUR5_09230</name>
</gene>
<dbReference type="GeneID" id="71989108"/>
<dbReference type="KEGG" id="ffu:CLAFUR5_09230"/>
<proteinExistence type="predicted"/>
<feature type="transmembrane region" description="Helical" evidence="1">
    <location>
        <begin position="59"/>
        <end position="83"/>
    </location>
</feature>
<dbReference type="OrthoDB" id="3641029at2759"/>
<dbReference type="EMBL" id="CP090171">
    <property type="protein sequence ID" value="UJO22193.1"/>
    <property type="molecule type" value="Genomic_DNA"/>
</dbReference>